<accession>A0AAD8RQB9</accession>
<evidence type="ECO:0000313" key="3">
    <source>
        <dbReference type="Proteomes" id="UP001231189"/>
    </source>
</evidence>
<sequence>MEGHTMLHNDYFVDGATHADNFRRQYRMSKGLFMNILHGVREFNPYFKLKHNAVGTVGFSSIQTCTSAMWMLSYGAPPDTWSHGRMWEVMKACVIVHGMIIEDDRKNGVRIHVGPYECEGPFVEIDHEKTLLRRLRHRCASSNRQWPTLSLILRDGCHWDIRSLTVGRHVFLARSTLLRWRHLVVMIASALLFSCRRRLRRKRLLGGNSPAARFALVDHGPYEIAPDVFVSFVPHDDRDNHRAVQGYRRGWLMFLGVHLDYRNEYDIANAVATFGKYHFWHHEDEVLERTLVYASFPSAALVPRDVVFGKYGDQGPVAPLPQVNDDNFFQPELEGGAAHQPMQQNMQQKNMPLQQQHMQEEQAEQVEEQVVSSIVQGSGDSDDVDVGEPEVQQNIHVNSVLTIFQNSHQSLLSGYNGLDIIENSLGKFFSPGCGPRPPMEMMLKQLLQLKGPSVAFCSVPAALDTPSLFHTLLLADKKWSSDYYMHTMLFLDWLRGLVCGQSGQKQYRQLLKQPTSQHEIVAADFTFATPDVQMKKKCGKRSRKQDTPLVDTMVRRSTRSSAKKDGYMHRALKDTRATPGKKRKTQKLQAQEDLQSTKVVMHNGAQKEKSSADQGSSSCDLPPTPISVMRKVGLALGMEAADLTKEKFMTNPADKVPTDVHNV</sequence>
<protein>
    <submittedName>
        <fullName evidence="2">Uncharacterized protein</fullName>
    </submittedName>
</protein>
<proteinExistence type="predicted"/>
<feature type="compositionally biased region" description="Basic and acidic residues" evidence="1">
    <location>
        <begin position="562"/>
        <end position="576"/>
    </location>
</feature>
<reference evidence="2" key="1">
    <citation type="submission" date="2023-07" db="EMBL/GenBank/DDBJ databases">
        <title>A chromosome-level genome assembly of Lolium multiflorum.</title>
        <authorList>
            <person name="Chen Y."/>
            <person name="Copetti D."/>
            <person name="Kolliker R."/>
            <person name="Studer B."/>
        </authorList>
    </citation>
    <scope>NUCLEOTIDE SEQUENCE</scope>
    <source>
        <strain evidence="2">02402/16</strain>
        <tissue evidence="2">Leaf</tissue>
    </source>
</reference>
<dbReference type="Proteomes" id="UP001231189">
    <property type="component" value="Unassembled WGS sequence"/>
</dbReference>
<dbReference type="EMBL" id="JAUUTY010000005">
    <property type="protein sequence ID" value="KAK1628852.1"/>
    <property type="molecule type" value="Genomic_DNA"/>
</dbReference>
<name>A0AAD8RQB9_LOLMU</name>
<evidence type="ECO:0000256" key="1">
    <source>
        <dbReference type="SAM" id="MobiDB-lite"/>
    </source>
</evidence>
<organism evidence="2 3">
    <name type="scientific">Lolium multiflorum</name>
    <name type="common">Italian ryegrass</name>
    <name type="synonym">Lolium perenne subsp. multiflorum</name>
    <dbReference type="NCBI Taxonomy" id="4521"/>
    <lineage>
        <taxon>Eukaryota</taxon>
        <taxon>Viridiplantae</taxon>
        <taxon>Streptophyta</taxon>
        <taxon>Embryophyta</taxon>
        <taxon>Tracheophyta</taxon>
        <taxon>Spermatophyta</taxon>
        <taxon>Magnoliopsida</taxon>
        <taxon>Liliopsida</taxon>
        <taxon>Poales</taxon>
        <taxon>Poaceae</taxon>
        <taxon>BOP clade</taxon>
        <taxon>Pooideae</taxon>
        <taxon>Poodae</taxon>
        <taxon>Poeae</taxon>
        <taxon>Poeae Chloroplast Group 2 (Poeae type)</taxon>
        <taxon>Loliodinae</taxon>
        <taxon>Loliinae</taxon>
        <taxon>Lolium</taxon>
    </lineage>
</organism>
<comment type="caution">
    <text evidence="2">The sequence shown here is derived from an EMBL/GenBank/DDBJ whole genome shotgun (WGS) entry which is preliminary data.</text>
</comment>
<gene>
    <name evidence="2" type="ORF">QYE76_003167</name>
</gene>
<dbReference type="PANTHER" id="PTHR33075">
    <property type="entry name" value="OS02G0499800 PROTEIN"/>
    <property type="match status" value="1"/>
</dbReference>
<feature type="region of interest" description="Disordered" evidence="1">
    <location>
        <begin position="554"/>
        <end position="624"/>
    </location>
</feature>
<keyword evidence="3" id="KW-1185">Reference proteome</keyword>
<evidence type="ECO:0000313" key="2">
    <source>
        <dbReference type="EMBL" id="KAK1628852.1"/>
    </source>
</evidence>
<dbReference type="AlphaFoldDB" id="A0AAD8RQB9"/>
<feature type="compositionally biased region" description="Polar residues" evidence="1">
    <location>
        <begin position="587"/>
        <end position="598"/>
    </location>
</feature>